<name>A0A1Y0EC94_9RHOB</name>
<comment type="subcellular location">
    <subcellularLocation>
        <location evidence="1">Cell inner membrane</location>
        <topology evidence="1">Single-pass membrane protein</topology>
        <orientation evidence="1">Periplasmic side</orientation>
    </subcellularLocation>
</comment>
<dbReference type="GO" id="GO:0015031">
    <property type="term" value="P:protein transport"/>
    <property type="evidence" value="ECO:0007669"/>
    <property type="project" value="UniProtKB-KW"/>
</dbReference>
<dbReference type="AlphaFoldDB" id="A0A1Y0EC94"/>
<dbReference type="SUPFAM" id="SSF74653">
    <property type="entry name" value="TolA/TonB C-terminal domain"/>
    <property type="match status" value="1"/>
</dbReference>
<feature type="domain" description="TonB C-terminal" evidence="12">
    <location>
        <begin position="194"/>
        <end position="281"/>
    </location>
</feature>
<reference evidence="13 14" key="1">
    <citation type="submission" date="2017-05" db="EMBL/GenBank/DDBJ databases">
        <title>Genome Sequence of Loktanella vestfoldensis Strain SMR4r Isolated from a Culture of the Diatom Skeletonema marinoi.</title>
        <authorList>
            <person name="Topel M."/>
            <person name="Pinder M.I.M."/>
            <person name="Johansson O.N."/>
            <person name="Kourtchenko O."/>
            <person name="Godhe A."/>
            <person name="Clarke A.K."/>
        </authorList>
    </citation>
    <scope>NUCLEOTIDE SEQUENCE [LARGE SCALE GENOMIC DNA]</scope>
    <source>
        <strain evidence="13 14">SMR4r</strain>
    </source>
</reference>
<evidence type="ECO:0000256" key="8">
    <source>
        <dbReference type="ARBA" id="ARBA00022989"/>
    </source>
</evidence>
<keyword evidence="6" id="KW-0812">Transmembrane</keyword>
<evidence type="ECO:0000256" key="1">
    <source>
        <dbReference type="ARBA" id="ARBA00004383"/>
    </source>
</evidence>
<evidence type="ECO:0000313" key="14">
    <source>
        <dbReference type="Proteomes" id="UP000195273"/>
    </source>
</evidence>
<feature type="signal peptide" evidence="11">
    <location>
        <begin position="1"/>
        <end position="22"/>
    </location>
</feature>
<evidence type="ECO:0000256" key="6">
    <source>
        <dbReference type="ARBA" id="ARBA00022692"/>
    </source>
</evidence>
<feature type="compositionally biased region" description="Low complexity" evidence="10">
    <location>
        <begin position="100"/>
        <end position="109"/>
    </location>
</feature>
<gene>
    <name evidence="13" type="ORF">LOKVESSMR4R_01890</name>
</gene>
<dbReference type="PANTHER" id="PTHR33446">
    <property type="entry name" value="PROTEIN TONB-RELATED"/>
    <property type="match status" value="1"/>
</dbReference>
<evidence type="ECO:0000313" key="13">
    <source>
        <dbReference type="EMBL" id="ARU01203.1"/>
    </source>
</evidence>
<feature type="compositionally biased region" description="Polar residues" evidence="10">
    <location>
        <begin position="160"/>
        <end position="171"/>
    </location>
</feature>
<evidence type="ECO:0000256" key="3">
    <source>
        <dbReference type="ARBA" id="ARBA00022448"/>
    </source>
</evidence>
<dbReference type="KEGG" id="lvs:LOKVESSMR4R_01890"/>
<keyword evidence="4" id="KW-1003">Cell membrane</keyword>
<keyword evidence="11" id="KW-0732">Signal</keyword>
<dbReference type="GO" id="GO:0031992">
    <property type="term" value="F:energy transducer activity"/>
    <property type="evidence" value="ECO:0007669"/>
    <property type="project" value="TreeGrafter"/>
</dbReference>
<accession>A0A1Y0EC94</accession>
<keyword evidence="7" id="KW-0653">Protein transport</keyword>
<comment type="similarity">
    <text evidence="2">Belongs to the TonB family.</text>
</comment>
<dbReference type="NCBIfam" id="TIGR01352">
    <property type="entry name" value="tonB_Cterm"/>
    <property type="match status" value="1"/>
</dbReference>
<evidence type="ECO:0000256" key="7">
    <source>
        <dbReference type="ARBA" id="ARBA00022927"/>
    </source>
</evidence>
<dbReference type="InterPro" id="IPR037682">
    <property type="entry name" value="TonB_C"/>
</dbReference>
<feature type="region of interest" description="Disordered" evidence="10">
    <location>
        <begin position="100"/>
        <end position="198"/>
    </location>
</feature>
<dbReference type="PANTHER" id="PTHR33446:SF2">
    <property type="entry name" value="PROTEIN TONB"/>
    <property type="match status" value="1"/>
</dbReference>
<dbReference type="PROSITE" id="PS52015">
    <property type="entry name" value="TONB_CTD"/>
    <property type="match status" value="1"/>
</dbReference>
<feature type="compositionally biased region" description="Low complexity" evidence="10">
    <location>
        <begin position="138"/>
        <end position="159"/>
    </location>
</feature>
<evidence type="ECO:0000256" key="11">
    <source>
        <dbReference type="SAM" id="SignalP"/>
    </source>
</evidence>
<evidence type="ECO:0000256" key="10">
    <source>
        <dbReference type="SAM" id="MobiDB-lite"/>
    </source>
</evidence>
<keyword evidence="3" id="KW-0813">Transport</keyword>
<proteinExistence type="inferred from homology"/>
<evidence type="ECO:0000256" key="5">
    <source>
        <dbReference type="ARBA" id="ARBA00022519"/>
    </source>
</evidence>
<dbReference type="Proteomes" id="UP000195273">
    <property type="component" value="Chromosome"/>
</dbReference>
<dbReference type="GO" id="GO:0055085">
    <property type="term" value="P:transmembrane transport"/>
    <property type="evidence" value="ECO:0007669"/>
    <property type="project" value="InterPro"/>
</dbReference>
<dbReference type="Gene3D" id="3.30.1150.10">
    <property type="match status" value="1"/>
</dbReference>
<protein>
    <submittedName>
        <fullName evidence="13">TonB-like protein</fullName>
    </submittedName>
</protein>
<evidence type="ECO:0000256" key="4">
    <source>
        <dbReference type="ARBA" id="ARBA00022475"/>
    </source>
</evidence>
<dbReference type="InterPro" id="IPR006260">
    <property type="entry name" value="TonB/TolA_C"/>
</dbReference>
<sequence length="281" mass="27511">MIRLRALGGGLLALALSGGLHAAGLLIAVPAPQRLEIAGGGAPDHAALGAAFADFVAGSTPVTPPAQPPVAQPVTARSLALPASAVADLAVPVAPAPATSAPVASTVAPPVSPRETAAQAAPDPTHALPDSAPATSLRPVARPARQAAPTPQANPPRQAGTASTDATRGSTQARPQGQAAASGAAPAPDSTGGQAAAASYPGQVLRQITRVRRQNAPARGSVVVRFAIAASGALGDVSVAQSSGSAALDRLALDHIRRAAPFPAPPAGAQTTFSFEFVGRP</sequence>
<evidence type="ECO:0000259" key="12">
    <source>
        <dbReference type="PROSITE" id="PS52015"/>
    </source>
</evidence>
<dbReference type="OrthoDB" id="7930032at2"/>
<dbReference type="Pfam" id="PF03544">
    <property type="entry name" value="TonB_C"/>
    <property type="match status" value="1"/>
</dbReference>
<evidence type="ECO:0000256" key="2">
    <source>
        <dbReference type="ARBA" id="ARBA00006555"/>
    </source>
</evidence>
<feature type="chain" id="PRO_5012778855" evidence="11">
    <location>
        <begin position="23"/>
        <end position="281"/>
    </location>
</feature>
<dbReference type="GO" id="GO:0098797">
    <property type="term" value="C:plasma membrane protein complex"/>
    <property type="evidence" value="ECO:0007669"/>
    <property type="project" value="TreeGrafter"/>
</dbReference>
<organism evidence="13 14">
    <name type="scientific">Yoonia vestfoldensis</name>
    <dbReference type="NCBI Taxonomy" id="245188"/>
    <lineage>
        <taxon>Bacteria</taxon>
        <taxon>Pseudomonadati</taxon>
        <taxon>Pseudomonadota</taxon>
        <taxon>Alphaproteobacteria</taxon>
        <taxon>Rhodobacterales</taxon>
        <taxon>Paracoccaceae</taxon>
        <taxon>Yoonia</taxon>
    </lineage>
</organism>
<keyword evidence="9" id="KW-0472">Membrane</keyword>
<keyword evidence="14" id="KW-1185">Reference proteome</keyword>
<dbReference type="EMBL" id="CP021431">
    <property type="protein sequence ID" value="ARU01203.1"/>
    <property type="molecule type" value="Genomic_DNA"/>
</dbReference>
<evidence type="ECO:0000256" key="9">
    <source>
        <dbReference type="ARBA" id="ARBA00023136"/>
    </source>
</evidence>
<feature type="compositionally biased region" description="Low complexity" evidence="10">
    <location>
        <begin position="172"/>
        <end position="188"/>
    </location>
</feature>
<dbReference type="InterPro" id="IPR051045">
    <property type="entry name" value="TonB-dependent_transducer"/>
</dbReference>
<keyword evidence="8" id="KW-1133">Transmembrane helix</keyword>
<keyword evidence="5" id="KW-0997">Cell inner membrane</keyword>
<dbReference type="RefSeq" id="WP_087207821.1">
    <property type="nucleotide sequence ID" value="NZ_CP021431.1"/>
</dbReference>